<sequence length="100" mass="10901">MQFRVVMAVSLLIIVYRNLQNATIDDASVGPFLLSDALITIIDVIKPSVVGGFENAALIARWAQQQGKMSVVKATFESSLGLSAYVQFSYYLELQKAVAS</sequence>
<accession>A0ACC0I082</accession>
<protein>
    <submittedName>
        <fullName evidence="1">Uncharacterized protein</fullName>
    </submittedName>
</protein>
<gene>
    <name evidence="1" type="ORF">LOK49_LG04G00411</name>
</gene>
<name>A0ACC0I082_9ERIC</name>
<dbReference type="Proteomes" id="UP001060215">
    <property type="component" value="Chromosome 2"/>
</dbReference>
<reference evidence="1 2" key="1">
    <citation type="journal article" date="2022" name="Plant J.">
        <title>Chromosome-level genome of Camellia lanceoleosa provides a valuable resource for understanding genome evolution and self-incompatibility.</title>
        <authorList>
            <person name="Gong W."/>
            <person name="Xiao S."/>
            <person name="Wang L."/>
            <person name="Liao Z."/>
            <person name="Chang Y."/>
            <person name="Mo W."/>
            <person name="Hu G."/>
            <person name="Li W."/>
            <person name="Zhao G."/>
            <person name="Zhu H."/>
            <person name="Hu X."/>
            <person name="Ji K."/>
            <person name="Xiang X."/>
            <person name="Song Q."/>
            <person name="Yuan D."/>
            <person name="Jin S."/>
            <person name="Zhang L."/>
        </authorList>
    </citation>
    <scope>NUCLEOTIDE SEQUENCE [LARGE SCALE GENOMIC DNA]</scope>
    <source>
        <strain evidence="1">SQ_2022a</strain>
    </source>
</reference>
<keyword evidence="2" id="KW-1185">Reference proteome</keyword>
<organism evidence="1 2">
    <name type="scientific">Camellia lanceoleosa</name>
    <dbReference type="NCBI Taxonomy" id="1840588"/>
    <lineage>
        <taxon>Eukaryota</taxon>
        <taxon>Viridiplantae</taxon>
        <taxon>Streptophyta</taxon>
        <taxon>Embryophyta</taxon>
        <taxon>Tracheophyta</taxon>
        <taxon>Spermatophyta</taxon>
        <taxon>Magnoliopsida</taxon>
        <taxon>eudicotyledons</taxon>
        <taxon>Gunneridae</taxon>
        <taxon>Pentapetalae</taxon>
        <taxon>asterids</taxon>
        <taxon>Ericales</taxon>
        <taxon>Theaceae</taxon>
        <taxon>Camellia</taxon>
    </lineage>
</organism>
<evidence type="ECO:0000313" key="1">
    <source>
        <dbReference type="EMBL" id="KAI8018871.1"/>
    </source>
</evidence>
<evidence type="ECO:0000313" key="2">
    <source>
        <dbReference type="Proteomes" id="UP001060215"/>
    </source>
</evidence>
<comment type="caution">
    <text evidence="1">The sequence shown here is derived from an EMBL/GenBank/DDBJ whole genome shotgun (WGS) entry which is preliminary data.</text>
</comment>
<dbReference type="EMBL" id="CM045759">
    <property type="protein sequence ID" value="KAI8018871.1"/>
    <property type="molecule type" value="Genomic_DNA"/>
</dbReference>
<proteinExistence type="predicted"/>